<name>A0A285U9Y6_9BACL</name>
<keyword evidence="5" id="KW-0046">Antibiotic resistance</keyword>
<evidence type="ECO:0000313" key="8">
    <source>
        <dbReference type="Proteomes" id="UP000219252"/>
    </source>
</evidence>
<dbReference type="PANTHER" id="PTHR43261">
    <property type="entry name" value="TRANSLATION ELONGATION FACTOR G-RELATED"/>
    <property type="match status" value="1"/>
</dbReference>
<gene>
    <name evidence="7" type="ORF">SAMN05877842_10352</name>
</gene>
<evidence type="ECO:0000256" key="2">
    <source>
        <dbReference type="ARBA" id="ARBA00022741"/>
    </source>
</evidence>
<dbReference type="SUPFAM" id="SSF52540">
    <property type="entry name" value="P-loop containing nucleoside triphosphate hydrolases"/>
    <property type="match status" value="1"/>
</dbReference>
<evidence type="ECO:0000259" key="6">
    <source>
        <dbReference type="PROSITE" id="PS51722"/>
    </source>
</evidence>
<dbReference type="InterPro" id="IPR005225">
    <property type="entry name" value="Small_GTP-bd"/>
</dbReference>
<feature type="domain" description="Tr-type G" evidence="6">
    <location>
        <begin position="1"/>
        <end position="234"/>
    </location>
</feature>
<protein>
    <submittedName>
        <fullName evidence="7">Small GTP-binding protein</fullName>
    </submittedName>
</protein>
<keyword evidence="3" id="KW-0648">Protein biosynthesis</keyword>
<keyword evidence="8" id="KW-1185">Reference proteome</keyword>
<dbReference type="SMART" id="SM00838">
    <property type="entry name" value="EFG_C"/>
    <property type="match status" value="1"/>
</dbReference>
<dbReference type="InterPro" id="IPR000640">
    <property type="entry name" value="EFG_V-like"/>
</dbReference>
<keyword evidence="4" id="KW-0342">GTP-binding</keyword>
<reference evidence="8" key="1">
    <citation type="submission" date="2017-08" db="EMBL/GenBank/DDBJ databases">
        <authorList>
            <person name="Varghese N."/>
            <person name="Submissions S."/>
        </authorList>
    </citation>
    <scope>NUCLEOTIDE SEQUENCE [LARGE SCALE GENOMIC DNA]</scope>
    <source>
        <strain evidence="8">JC23</strain>
    </source>
</reference>
<dbReference type="Pfam" id="PF22042">
    <property type="entry name" value="EF-G_D2"/>
    <property type="match status" value="1"/>
</dbReference>
<dbReference type="InterPro" id="IPR000795">
    <property type="entry name" value="T_Tr_GTP-bd_dom"/>
</dbReference>
<keyword evidence="2" id="KW-0547">Nucleotide-binding</keyword>
<evidence type="ECO:0000256" key="5">
    <source>
        <dbReference type="ARBA" id="ARBA00023251"/>
    </source>
</evidence>
<dbReference type="PANTHER" id="PTHR43261:SF1">
    <property type="entry name" value="RIBOSOME-RELEASING FACTOR 2, MITOCHONDRIAL"/>
    <property type="match status" value="1"/>
</dbReference>
<dbReference type="InterPro" id="IPR014721">
    <property type="entry name" value="Ribsml_uS5_D2-typ_fold_subgr"/>
</dbReference>
<proteinExistence type="predicted"/>
<dbReference type="EMBL" id="OBQC01000003">
    <property type="protein sequence ID" value="SOC37121.1"/>
    <property type="molecule type" value="Genomic_DNA"/>
</dbReference>
<dbReference type="Gene3D" id="3.30.70.240">
    <property type="match status" value="1"/>
</dbReference>
<dbReference type="PRINTS" id="PR01037">
    <property type="entry name" value="TCRTETOQM"/>
</dbReference>
<dbReference type="Gene3D" id="3.30.230.10">
    <property type="match status" value="1"/>
</dbReference>
<dbReference type="PROSITE" id="PS51722">
    <property type="entry name" value="G_TR_2"/>
    <property type="match status" value="1"/>
</dbReference>
<dbReference type="Gene3D" id="3.30.70.870">
    <property type="entry name" value="Elongation Factor G (Translational Gtpase), domain 3"/>
    <property type="match status" value="1"/>
</dbReference>
<comment type="function">
    <text evidence="1">Abolishes the inhibitory effect of tetracyclin on protein synthesis by a non-covalent modification of the ribosomes.</text>
</comment>
<dbReference type="InterPro" id="IPR009000">
    <property type="entry name" value="Transl_B-barrel_sf"/>
</dbReference>
<dbReference type="Pfam" id="PF00679">
    <property type="entry name" value="EFG_C"/>
    <property type="match status" value="1"/>
</dbReference>
<dbReference type="InterPro" id="IPR020568">
    <property type="entry name" value="Ribosomal_Su5_D2-typ_SF"/>
</dbReference>
<dbReference type="SUPFAM" id="SSF54211">
    <property type="entry name" value="Ribosomal protein S5 domain 2-like"/>
    <property type="match status" value="1"/>
</dbReference>
<evidence type="ECO:0000256" key="1">
    <source>
        <dbReference type="ARBA" id="ARBA00003987"/>
    </source>
</evidence>
<dbReference type="OrthoDB" id="9804431at2"/>
<dbReference type="SUPFAM" id="SSF54980">
    <property type="entry name" value="EF-G C-terminal domain-like"/>
    <property type="match status" value="2"/>
</dbReference>
<dbReference type="CDD" id="cd03711">
    <property type="entry name" value="Tet_C"/>
    <property type="match status" value="1"/>
</dbReference>
<accession>A0A285U9Y6</accession>
<dbReference type="Pfam" id="PF03764">
    <property type="entry name" value="EFG_IV"/>
    <property type="match status" value="1"/>
</dbReference>
<dbReference type="Gene3D" id="3.40.50.300">
    <property type="entry name" value="P-loop containing nucleotide triphosphate hydrolases"/>
    <property type="match status" value="1"/>
</dbReference>
<dbReference type="AlphaFoldDB" id="A0A285U9Y6"/>
<dbReference type="Pfam" id="PF00009">
    <property type="entry name" value="GTP_EFTU"/>
    <property type="match status" value="1"/>
</dbReference>
<dbReference type="RefSeq" id="WP_097148707.1">
    <property type="nucleotide sequence ID" value="NZ_OBQC01000003.1"/>
</dbReference>
<dbReference type="NCBIfam" id="TIGR00231">
    <property type="entry name" value="small_GTP"/>
    <property type="match status" value="1"/>
</dbReference>
<dbReference type="GO" id="GO:0032790">
    <property type="term" value="P:ribosome disassembly"/>
    <property type="evidence" value="ECO:0007669"/>
    <property type="project" value="TreeGrafter"/>
</dbReference>
<dbReference type="GO" id="GO:0003924">
    <property type="term" value="F:GTPase activity"/>
    <property type="evidence" value="ECO:0007669"/>
    <property type="project" value="InterPro"/>
</dbReference>
<dbReference type="GO" id="GO:0006412">
    <property type="term" value="P:translation"/>
    <property type="evidence" value="ECO:0007669"/>
    <property type="project" value="UniProtKB-KW"/>
</dbReference>
<dbReference type="InterPro" id="IPR027417">
    <property type="entry name" value="P-loop_NTPase"/>
</dbReference>
<dbReference type="Proteomes" id="UP000219252">
    <property type="component" value="Unassembled WGS sequence"/>
</dbReference>
<evidence type="ECO:0000256" key="3">
    <source>
        <dbReference type="ARBA" id="ARBA00022917"/>
    </source>
</evidence>
<dbReference type="InterPro" id="IPR053905">
    <property type="entry name" value="EF-G-like_DII"/>
</dbReference>
<dbReference type="InterPro" id="IPR035647">
    <property type="entry name" value="EFG_III/V"/>
</dbReference>
<dbReference type="GO" id="GO:0046677">
    <property type="term" value="P:response to antibiotic"/>
    <property type="evidence" value="ECO:0007669"/>
    <property type="project" value="UniProtKB-KW"/>
</dbReference>
<dbReference type="SMART" id="SM00889">
    <property type="entry name" value="EFG_IV"/>
    <property type="match status" value="1"/>
</dbReference>
<dbReference type="InterPro" id="IPR005517">
    <property type="entry name" value="Transl_elong_EFG/EF2_IV"/>
</dbReference>
<dbReference type="PRINTS" id="PR00315">
    <property type="entry name" value="ELONGATNFCT"/>
</dbReference>
<dbReference type="Gene3D" id="2.40.30.10">
    <property type="entry name" value="Translation factors"/>
    <property type="match status" value="1"/>
</dbReference>
<dbReference type="GO" id="GO:0005525">
    <property type="term" value="F:GTP binding"/>
    <property type="evidence" value="ECO:0007669"/>
    <property type="project" value="UniProtKB-KW"/>
</dbReference>
<evidence type="ECO:0000256" key="4">
    <source>
        <dbReference type="ARBA" id="ARBA00023134"/>
    </source>
</evidence>
<evidence type="ECO:0000313" key="7">
    <source>
        <dbReference type="EMBL" id="SOC37121.1"/>
    </source>
</evidence>
<organism evidence="7 8">
    <name type="scientific">Ureibacillus acetophenoni</name>
    <dbReference type="NCBI Taxonomy" id="614649"/>
    <lineage>
        <taxon>Bacteria</taxon>
        <taxon>Bacillati</taxon>
        <taxon>Bacillota</taxon>
        <taxon>Bacilli</taxon>
        <taxon>Bacillales</taxon>
        <taxon>Caryophanaceae</taxon>
        <taxon>Ureibacillus</taxon>
    </lineage>
</organism>
<sequence length="652" mass="74723">MYKTIGILAHVDAGKTTFSEQLLYHTESIREVGRVDHKNSYLDHHFIEKQRGITIYADQGRIQYKGEIYTIIDTPGHVDFAAEMERAISVMDYAIIIISVIDGIEGHTETVWELLRKHHVPTFIFINKIDREGANISSLLNEIKVTFSENALYINEPISEKYIPNDILEWLAERDEKLLDQYIEGQIDYRQFFQILQSLIKNEQAFICMAGSALKDIGVAEFFDQFSILTKTNYDSELPFRGKVFKIRHDEQHQRITFLKAMQGCLHVRQEFQFGESFEKVNEIRLYNGSRYESVNKVEAGDVFAVKGLSKAEIGDVLTADLTDLTKFKEYQLVPTLQAKVVHHGTDHIKEVLKTIRILEAEEPTLKVIWSEKFQEIHVHIMGVIQLEVLQVIAKERFNLDITFDEPKILYLETIQSSVTGYGHFEPLKHYAEVHLKMDPGERDKGISFENACHADDLSLGHQRLIEKHLFEREHNGLLTGYSITDIKFTLLTGRAHNKHTNGGDFREATFRAIRQGLEQAENILLEPYYRFKMKAPIEHVGRMMTDIQTASGTFEPPIMTDTLVIIEGKVPVATFMNYSTTFHAFTNGKGVLTLKFAGYDVCHNSEVVIEKIGYDKNADPEYSSSSIFCAKGKGYTVPWYEAAEAMHCLKK</sequence>
<dbReference type="SUPFAM" id="SSF50447">
    <property type="entry name" value="Translation proteins"/>
    <property type="match status" value="1"/>
</dbReference>
<dbReference type="InterPro" id="IPR035650">
    <property type="entry name" value="Tet_C"/>
</dbReference>